<evidence type="ECO:0000256" key="2">
    <source>
        <dbReference type="SAM" id="Phobius"/>
    </source>
</evidence>
<feature type="region of interest" description="Disordered" evidence="1">
    <location>
        <begin position="1"/>
        <end position="39"/>
    </location>
</feature>
<name>A0AAD5KAG3_9FUNG</name>
<dbReference type="EMBL" id="JAIXMP010000013">
    <property type="protein sequence ID" value="KAI9263288.1"/>
    <property type="molecule type" value="Genomic_DNA"/>
</dbReference>
<comment type="caution">
    <text evidence="3">The sequence shown here is derived from an EMBL/GenBank/DDBJ whole genome shotgun (WGS) entry which is preliminary data.</text>
</comment>
<evidence type="ECO:0000256" key="1">
    <source>
        <dbReference type="SAM" id="MobiDB-lite"/>
    </source>
</evidence>
<dbReference type="PANTHER" id="PTHR11440">
    <property type="entry name" value="LECITHIN-CHOLESTEROL ACYLTRANSFERASE-RELATED"/>
    <property type="match status" value="1"/>
</dbReference>
<keyword evidence="3" id="KW-0012">Acyltransferase</keyword>
<dbReference type="AlphaFoldDB" id="A0AAD5KAG3"/>
<dbReference type="SUPFAM" id="SSF53474">
    <property type="entry name" value="alpha/beta-Hydrolases"/>
    <property type="match status" value="1"/>
</dbReference>
<dbReference type="Gene3D" id="3.40.50.1820">
    <property type="entry name" value="alpha/beta hydrolase"/>
    <property type="match status" value="1"/>
</dbReference>
<gene>
    <name evidence="3" type="ORF">BDA99DRAFT_509826</name>
</gene>
<feature type="compositionally biased region" description="Low complexity" evidence="1">
    <location>
        <begin position="1"/>
        <end position="14"/>
    </location>
</feature>
<reference evidence="3" key="1">
    <citation type="journal article" date="2022" name="IScience">
        <title>Evolution of zygomycete secretomes and the origins of terrestrial fungal ecologies.</title>
        <authorList>
            <person name="Chang Y."/>
            <person name="Wang Y."/>
            <person name="Mondo S."/>
            <person name="Ahrendt S."/>
            <person name="Andreopoulos W."/>
            <person name="Barry K."/>
            <person name="Beard J."/>
            <person name="Benny G.L."/>
            <person name="Blankenship S."/>
            <person name="Bonito G."/>
            <person name="Cuomo C."/>
            <person name="Desiro A."/>
            <person name="Gervers K.A."/>
            <person name="Hundley H."/>
            <person name="Kuo A."/>
            <person name="LaButti K."/>
            <person name="Lang B.F."/>
            <person name="Lipzen A."/>
            <person name="O'Donnell K."/>
            <person name="Pangilinan J."/>
            <person name="Reynolds N."/>
            <person name="Sandor L."/>
            <person name="Smith M.E."/>
            <person name="Tsang A."/>
            <person name="Grigoriev I.V."/>
            <person name="Stajich J.E."/>
            <person name="Spatafora J.W."/>
        </authorList>
    </citation>
    <scope>NUCLEOTIDE SEQUENCE</scope>
    <source>
        <strain evidence="3">RSA 2281</strain>
    </source>
</reference>
<dbReference type="InterPro" id="IPR003386">
    <property type="entry name" value="LACT/PDAT_acylTrfase"/>
</dbReference>
<evidence type="ECO:0000313" key="4">
    <source>
        <dbReference type="Proteomes" id="UP001209540"/>
    </source>
</evidence>
<keyword evidence="2" id="KW-1133">Transmembrane helix</keyword>
<organism evidence="3 4">
    <name type="scientific">Phascolomyces articulosus</name>
    <dbReference type="NCBI Taxonomy" id="60185"/>
    <lineage>
        <taxon>Eukaryota</taxon>
        <taxon>Fungi</taxon>
        <taxon>Fungi incertae sedis</taxon>
        <taxon>Mucoromycota</taxon>
        <taxon>Mucoromycotina</taxon>
        <taxon>Mucoromycetes</taxon>
        <taxon>Mucorales</taxon>
        <taxon>Lichtheimiaceae</taxon>
        <taxon>Phascolomyces</taxon>
    </lineage>
</organism>
<dbReference type="Pfam" id="PF02450">
    <property type="entry name" value="LCAT"/>
    <property type="match status" value="1"/>
</dbReference>
<keyword evidence="4" id="KW-1185">Reference proteome</keyword>
<feature type="compositionally biased region" description="Polar residues" evidence="1">
    <location>
        <begin position="23"/>
        <end position="39"/>
    </location>
</feature>
<proteinExistence type="predicted"/>
<feature type="transmembrane region" description="Helical" evidence="2">
    <location>
        <begin position="65"/>
        <end position="83"/>
    </location>
</feature>
<reference evidence="3" key="2">
    <citation type="submission" date="2023-02" db="EMBL/GenBank/DDBJ databases">
        <authorList>
            <consortium name="DOE Joint Genome Institute"/>
            <person name="Mondo S.J."/>
            <person name="Chang Y."/>
            <person name="Wang Y."/>
            <person name="Ahrendt S."/>
            <person name="Andreopoulos W."/>
            <person name="Barry K."/>
            <person name="Beard J."/>
            <person name="Benny G.L."/>
            <person name="Blankenship S."/>
            <person name="Bonito G."/>
            <person name="Cuomo C."/>
            <person name="Desiro A."/>
            <person name="Gervers K.A."/>
            <person name="Hundley H."/>
            <person name="Kuo A."/>
            <person name="LaButti K."/>
            <person name="Lang B.F."/>
            <person name="Lipzen A."/>
            <person name="O'Donnell K."/>
            <person name="Pangilinan J."/>
            <person name="Reynolds N."/>
            <person name="Sandor L."/>
            <person name="Smith M.W."/>
            <person name="Tsang A."/>
            <person name="Grigoriev I.V."/>
            <person name="Stajich J.E."/>
            <person name="Spatafora J.W."/>
        </authorList>
    </citation>
    <scope>NUCLEOTIDE SEQUENCE</scope>
    <source>
        <strain evidence="3">RSA 2281</strain>
    </source>
</reference>
<keyword evidence="3" id="KW-0808">Transferase</keyword>
<accession>A0AAD5KAG3</accession>
<dbReference type="Proteomes" id="UP001209540">
    <property type="component" value="Unassembled WGS sequence"/>
</dbReference>
<protein>
    <submittedName>
        <fullName evidence="3">Lecithin:cholesterol acyltransferase-domain-containing protein</fullName>
    </submittedName>
</protein>
<dbReference type="GO" id="GO:0006629">
    <property type="term" value="P:lipid metabolic process"/>
    <property type="evidence" value="ECO:0007669"/>
    <property type="project" value="InterPro"/>
</dbReference>
<dbReference type="InterPro" id="IPR029058">
    <property type="entry name" value="AB_hydrolase_fold"/>
</dbReference>
<sequence>MRRRLNNNGSNNNNKKGDRSSNYASTTKESTPLRQASFSETPEDILADSGLYKTDDRPFWKRKRFHFIVGVSVGALAAIGAASTTPTAQNHFNELQTYLALQLADIDFGGATDVVDELFGNVTGFFKPSPSSDIPFMPALSLKDELDLKPHYPVVLIPGIISSGLESWGTSEKSQKYFRKRMWGTTTMFRSVLLDKDLWTEHLKLDSITGLDPEPGIKIRAAQGLDAADYFVTGYWVWARIIENLAAIGYDSTNMHLASYDWRLSFSNLEIRDHYFSKLKSIIETGNRNEGRKTVIVTHSMGSILFPYFLKWVEHPDLGKGGASWTEQNIETFVNIGGPALGVPKALAAMLSGETRDTMALGSFGAYLLEKFFSRRERANLLRTWGGASSMLPKGGELLWGTNNVAPDDPTFGFQGDHLSYGNMISFTKSDAATAMDKGGEDHDERIRNHTAQSSIELLHENSSKEYHDMLRTNYSFGISTDKKQLKLNDMDETKWSNPLESQLPNAPNMKIYCMYGVNLPTERSYYYAKTKKSYDEIFCDESNMTDARCQAQERAQRAKEEYEEKAKEFLGSSFTNTMDEVLRPPELFINPDAHDPINGVETGVRFADGDGTVPVLSLGYMCEPKNGGWTKHADLYNPAHIPVVLREYKHEESESKLDVRGGRKAGDHVDILGNWEMISDILQIVSNKGNNVTQRIFSDIERYAANIHLV</sequence>
<keyword evidence="2" id="KW-0472">Membrane</keyword>
<keyword evidence="2" id="KW-0812">Transmembrane</keyword>
<dbReference type="GO" id="GO:0008374">
    <property type="term" value="F:O-acyltransferase activity"/>
    <property type="evidence" value="ECO:0007669"/>
    <property type="project" value="InterPro"/>
</dbReference>
<evidence type="ECO:0000313" key="3">
    <source>
        <dbReference type="EMBL" id="KAI9263288.1"/>
    </source>
</evidence>